<comment type="caution">
    <text evidence="1">The sequence shown here is derived from an EMBL/GenBank/DDBJ whole genome shotgun (WGS) entry which is preliminary data.</text>
</comment>
<protein>
    <recommendedName>
        <fullName evidence="3">DUF523 domain-containing protein</fullName>
    </recommendedName>
</protein>
<proteinExistence type="predicted"/>
<dbReference type="Proteomes" id="UP000075578">
    <property type="component" value="Unassembled WGS sequence"/>
</dbReference>
<dbReference type="InterPro" id="IPR054648">
    <property type="entry name" value="TudS-rel"/>
</dbReference>
<sequence>MLEADRRRKKVALVSNCLLNQNAKVNGFAFFPDMLWELIELLHKYEYGILQLPCPETVYAGLKRWWYVREQYDNAKFRAICKEAIIPTMDQVEAFIKDGCKVVLIGLDGSPSCGIRYSGSDRRWGGKPEIEEGEYPQVQMPGIFMEVVKECIKERGLPPLKEIGAGFDMPNFDKKRISKEIENFLKE</sequence>
<reference evidence="1 2" key="1">
    <citation type="journal article" date="2016" name="ISME J.">
        <title>Chasing the elusive Euryarchaeota class WSA2: genomes reveal a uniquely fastidious methyl-reducing methanogen.</title>
        <authorList>
            <person name="Nobu M.K."/>
            <person name="Narihiro T."/>
            <person name="Kuroda K."/>
            <person name="Mei R."/>
            <person name="Liu W.T."/>
        </authorList>
    </citation>
    <scope>NUCLEOTIDE SEQUENCE [LARGE SCALE GENOMIC DNA]</scope>
    <source>
        <strain evidence="1">U1lsi0528_Bin089</strain>
    </source>
</reference>
<evidence type="ECO:0000313" key="1">
    <source>
        <dbReference type="EMBL" id="KYC46423.1"/>
    </source>
</evidence>
<gene>
    <name evidence="1" type="ORF">AMQ74_01832</name>
</gene>
<evidence type="ECO:0008006" key="3">
    <source>
        <dbReference type="Google" id="ProtNLM"/>
    </source>
</evidence>
<dbReference type="NCBIfam" id="NF045597">
    <property type="entry name" value="TudS_rel_CD3072"/>
    <property type="match status" value="1"/>
</dbReference>
<evidence type="ECO:0000313" key="2">
    <source>
        <dbReference type="Proteomes" id="UP000075578"/>
    </source>
</evidence>
<accession>A0A150IN81</accession>
<name>A0A150IN81_9EURY</name>
<dbReference type="PATRIC" id="fig|1705564.3.peg.1995"/>
<organism evidence="1 2">
    <name type="scientific">Candidatus Methanofastidiosum methylothiophilum</name>
    <dbReference type="NCBI Taxonomy" id="1705564"/>
    <lineage>
        <taxon>Archaea</taxon>
        <taxon>Methanobacteriati</taxon>
        <taxon>Methanobacteriota</taxon>
        <taxon>Stenosarchaea group</taxon>
        <taxon>Candidatus Methanofastidiosia</taxon>
        <taxon>Candidatus Methanofastidiosales</taxon>
        <taxon>Candidatus Methanofastidiosaceae</taxon>
        <taxon>Candidatus Methanofastidiosum</taxon>
    </lineage>
</organism>
<dbReference type="EMBL" id="LNGD01000211">
    <property type="protein sequence ID" value="KYC46423.1"/>
    <property type="molecule type" value="Genomic_DNA"/>
</dbReference>
<dbReference type="AlphaFoldDB" id="A0A150IN81"/>